<reference evidence="1 2" key="1">
    <citation type="journal article" date="2024" name="J Genomics">
        <title>Draft genome sequencing and assembly of Favolaschia claudopus CIRM-BRFM 2984 isolated from oak limbs.</title>
        <authorList>
            <person name="Navarro D."/>
            <person name="Drula E."/>
            <person name="Chaduli D."/>
            <person name="Cazenave R."/>
            <person name="Ahrendt S."/>
            <person name="Wang J."/>
            <person name="Lipzen A."/>
            <person name="Daum C."/>
            <person name="Barry K."/>
            <person name="Grigoriev I.V."/>
            <person name="Favel A."/>
            <person name="Rosso M.N."/>
            <person name="Martin F."/>
        </authorList>
    </citation>
    <scope>NUCLEOTIDE SEQUENCE [LARGE SCALE GENOMIC DNA]</scope>
    <source>
        <strain evidence="1 2">CIRM-BRFM 2984</strain>
    </source>
</reference>
<evidence type="ECO:0008006" key="3">
    <source>
        <dbReference type="Google" id="ProtNLM"/>
    </source>
</evidence>
<dbReference type="AlphaFoldDB" id="A0AAW0BEB5"/>
<keyword evidence="2" id="KW-1185">Reference proteome</keyword>
<evidence type="ECO:0000313" key="1">
    <source>
        <dbReference type="EMBL" id="KAK7024778.1"/>
    </source>
</evidence>
<dbReference type="SUPFAM" id="SSF52047">
    <property type="entry name" value="RNI-like"/>
    <property type="match status" value="1"/>
</dbReference>
<dbReference type="Proteomes" id="UP001362999">
    <property type="component" value="Unassembled WGS sequence"/>
</dbReference>
<accession>A0AAW0BEB5</accession>
<dbReference type="EMBL" id="JAWWNJ010000034">
    <property type="protein sequence ID" value="KAK7024778.1"/>
    <property type="molecule type" value="Genomic_DNA"/>
</dbReference>
<comment type="caution">
    <text evidence="1">The sequence shown here is derived from an EMBL/GenBank/DDBJ whole genome shotgun (WGS) entry which is preliminary data.</text>
</comment>
<protein>
    <recommendedName>
        <fullName evidence="3">F-box domain-containing protein</fullName>
    </recommendedName>
</protein>
<name>A0AAW0BEB5_9AGAR</name>
<sequence>MDTLPPELHSRIFELASESPFGGATIRAISLTCTYFRAVSSPFRFHTLTISSEVQSRHLTTLLDNSTRPEQHIRRLFISPATESAAPPSVKALLRLLYLAAPTLRDLVAILPSSACALIGAIFRIRFPQLKTLTVRGFYPLPRPSTFPALTHLHLAGNRSPTGLAAALALACPKITDLCVSGLRSAPAFVRELQDALGREERDDSDATIGDSEALGRFPTHLEHVCMEVQTLPFPNASKDLIFRDVQMRRMLAALEETVGKRRGMPQLEVKFLERDTNEDYHDAHKLKVSWLGMACP</sequence>
<evidence type="ECO:0000313" key="2">
    <source>
        <dbReference type="Proteomes" id="UP001362999"/>
    </source>
</evidence>
<gene>
    <name evidence="1" type="ORF">R3P38DRAFT_2951170</name>
</gene>
<organism evidence="1 2">
    <name type="scientific">Favolaschia claudopus</name>
    <dbReference type="NCBI Taxonomy" id="2862362"/>
    <lineage>
        <taxon>Eukaryota</taxon>
        <taxon>Fungi</taxon>
        <taxon>Dikarya</taxon>
        <taxon>Basidiomycota</taxon>
        <taxon>Agaricomycotina</taxon>
        <taxon>Agaricomycetes</taxon>
        <taxon>Agaricomycetidae</taxon>
        <taxon>Agaricales</taxon>
        <taxon>Marasmiineae</taxon>
        <taxon>Mycenaceae</taxon>
        <taxon>Favolaschia</taxon>
    </lineage>
</organism>
<proteinExistence type="predicted"/>